<evidence type="ECO:0008006" key="2">
    <source>
        <dbReference type="Google" id="ProtNLM"/>
    </source>
</evidence>
<evidence type="ECO:0000313" key="1">
    <source>
        <dbReference type="EnsemblMetazoa" id="Aqu2.1.07982_001"/>
    </source>
</evidence>
<sequence length="227" mass="23513">RIQQIKGTGTVIDQTVDIGSRLCLSWNDQATINCNTAFGTNVTRTWFRNNSIISGVTGSSYNAMPSDIGSAITCIVSNDCGIDMAASQVISQVPVTINGSILALLDISDDGCNRPGITNSTADLCPFDGERVVISCSSDTCYTISGPGGSSTGAPLVIWGFGLSDSGIYICRSHNNDCGVAEDSILVIASGVPPLIGANPPGIPTLILPPTIRITGVNVGVNVCLFR</sequence>
<dbReference type="AlphaFoldDB" id="A0A1X7T0L2"/>
<reference evidence="1" key="1">
    <citation type="submission" date="2017-05" db="UniProtKB">
        <authorList>
            <consortium name="EnsemblMetazoa"/>
        </authorList>
    </citation>
    <scope>IDENTIFICATION</scope>
</reference>
<protein>
    <recommendedName>
        <fullName evidence="2">Ig-like domain-containing protein</fullName>
    </recommendedName>
</protein>
<accession>A0A1X7T0L2</accession>
<dbReference type="SUPFAM" id="SSF48726">
    <property type="entry name" value="Immunoglobulin"/>
    <property type="match status" value="1"/>
</dbReference>
<organism evidence="1">
    <name type="scientific">Amphimedon queenslandica</name>
    <name type="common">Sponge</name>
    <dbReference type="NCBI Taxonomy" id="400682"/>
    <lineage>
        <taxon>Eukaryota</taxon>
        <taxon>Metazoa</taxon>
        <taxon>Porifera</taxon>
        <taxon>Demospongiae</taxon>
        <taxon>Heteroscleromorpha</taxon>
        <taxon>Haplosclerida</taxon>
        <taxon>Niphatidae</taxon>
        <taxon>Amphimedon</taxon>
    </lineage>
</organism>
<dbReference type="OrthoDB" id="5948003at2759"/>
<name>A0A1X7T0L2_AMPQE</name>
<dbReference type="InterPro" id="IPR036179">
    <property type="entry name" value="Ig-like_dom_sf"/>
</dbReference>
<dbReference type="InParanoid" id="A0A1X7T0L2"/>
<proteinExistence type="predicted"/>
<dbReference type="EnsemblMetazoa" id="Aqu2.1.07982_001">
    <property type="protein sequence ID" value="Aqu2.1.07982_001"/>
    <property type="gene ID" value="Aqu2.1.07982"/>
</dbReference>